<dbReference type="Proteomes" id="UP000664521">
    <property type="component" value="Unassembled WGS sequence"/>
</dbReference>
<dbReference type="GO" id="GO:0006351">
    <property type="term" value="P:DNA-templated transcription"/>
    <property type="evidence" value="ECO:0007669"/>
    <property type="project" value="InterPro"/>
</dbReference>
<dbReference type="CDD" id="cd12148">
    <property type="entry name" value="fungal_TF_MHR"/>
    <property type="match status" value="1"/>
</dbReference>
<protein>
    <recommendedName>
        <fullName evidence="3">Xylanolytic transcriptional activator regulatory domain-containing protein</fullName>
    </recommendedName>
</protein>
<dbReference type="PANTHER" id="PTHR46910">
    <property type="entry name" value="TRANSCRIPTION FACTOR PDR1"/>
    <property type="match status" value="1"/>
</dbReference>
<keyword evidence="5" id="KW-1185">Reference proteome</keyword>
<comment type="caution">
    <text evidence="4">The sequence shown here is derived from an EMBL/GenBank/DDBJ whole genome shotgun (WGS) entry which is preliminary data.</text>
</comment>
<dbReference type="GO" id="GO:0003677">
    <property type="term" value="F:DNA binding"/>
    <property type="evidence" value="ECO:0007669"/>
    <property type="project" value="InterPro"/>
</dbReference>
<gene>
    <name evidence="4" type="ORF">HETSPECPRED_001410</name>
</gene>
<organism evidence="4 5">
    <name type="scientific">Heterodermia speciosa</name>
    <dbReference type="NCBI Taxonomy" id="116794"/>
    <lineage>
        <taxon>Eukaryota</taxon>
        <taxon>Fungi</taxon>
        <taxon>Dikarya</taxon>
        <taxon>Ascomycota</taxon>
        <taxon>Pezizomycotina</taxon>
        <taxon>Lecanoromycetes</taxon>
        <taxon>OSLEUM clade</taxon>
        <taxon>Lecanoromycetidae</taxon>
        <taxon>Caliciales</taxon>
        <taxon>Physciaceae</taxon>
        <taxon>Heterodermia</taxon>
    </lineage>
</organism>
<feature type="region of interest" description="Disordered" evidence="2">
    <location>
        <begin position="587"/>
        <end position="608"/>
    </location>
</feature>
<dbReference type="GO" id="GO:0003700">
    <property type="term" value="F:DNA-binding transcription factor activity"/>
    <property type="evidence" value="ECO:0007669"/>
    <property type="project" value="InterPro"/>
</dbReference>
<evidence type="ECO:0000256" key="2">
    <source>
        <dbReference type="SAM" id="MobiDB-lite"/>
    </source>
</evidence>
<feature type="domain" description="Xylanolytic transcriptional activator regulatory" evidence="3">
    <location>
        <begin position="213"/>
        <end position="284"/>
    </location>
</feature>
<dbReference type="PANTHER" id="PTHR46910:SF1">
    <property type="entry name" value="MISCELLANEOUS ZN(II)2CYS6 TRANSCRIPTION FACTOR (EUROFUNG)-RELATED"/>
    <property type="match status" value="1"/>
</dbReference>
<name>A0A8H3J1B1_9LECA</name>
<dbReference type="SMART" id="SM00906">
    <property type="entry name" value="Fungal_trans"/>
    <property type="match status" value="1"/>
</dbReference>
<keyword evidence="1" id="KW-0539">Nucleus</keyword>
<sequence length="633" mass="70641">MSSIKQVQDLERQLAQARKQLHELRSTAKQEIPSQSPLAHSQKHAFSPESTSRSRSKPHIKQDLSRVRSSLPKVAAGLFKPPYPYNAQTSYERWSESNLPALPPRHIADQILGHYLLSLHKTLPILHWPSFINQYEAAYQADSLLSVPRIWVALFFAVLGCGSLQRVRQDGQYYLEISTSLMGSLDEDLTLDHARCALLRSILLVENNHKSAGWVCLGTAVHMAQDIGLHREGGNWPSIEDETRRRVWWSIYTCDRLLSLELARPPMIHDAECEISLPSPVDDQQMPLSGSWTPPAVSAPSPLFAVFSVVEAVTRVLRELKRPSLSMATLRSCDTMFADCIAAFPAHHQIRINEYLHPHELAPLIYLQNARLMLHRHNLTPLCPPNERTAAIDRCCVVGQDTVQLLARCMQDPLATSPISQTGPPAQDTWESCLKSTATTFLSTHLWRCTLLFSFRGDYDGALMCARASAAIGDARPANVACGRYLDFFLRRLVAKIQQGEGAYLESDEEMMVYVSGDLQGSIESAWAWQPPEDEVRISPASQSPFYKEAEHHSKTVGSGTRCEGVIEWSGWEGILETLGRLAQERSQHLPQAPAHESLAPRVQGDSAHLVSPNEAQSRQALNSSRISIANII</sequence>
<accession>A0A8H3J1B1</accession>
<feature type="region of interest" description="Disordered" evidence="2">
    <location>
        <begin position="18"/>
        <end position="67"/>
    </location>
</feature>
<dbReference type="InterPro" id="IPR007219">
    <property type="entry name" value="XnlR_reg_dom"/>
</dbReference>
<dbReference type="GO" id="GO:0008270">
    <property type="term" value="F:zinc ion binding"/>
    <property type="evidence" value="ECO:0007669"/>
    <property type="project" value="InterPro"/>
</dbReference>
<evidence type="ECO:0000313" key="4">
    <source>
        <dbReference type="EMBL" id="CAF9938890.1"/>
    </source>
</evidence>
<dbReference type="AlphaFoldDB" id="A0A8H3J1B1"/>
<dbReference type="EMBL" id="CAJPDS010000121">
    <property type="protein sequence ID" value="CAF9938890.1"/>
    <property type="molecule type" value="Genomic_DNA"/>
</dbReference>
<dbReference type="InterPro" id="IPR050987">
    <property type="entry name" value="AtrR-like"/>
</dbReference>
<dbReference type="OrthoDB" id="2110361at2759"/>
<evidence type="ECO:0000313" key="5">
    <source>
        <dbReference type="Proteomes" id="UP000664521"/>
    </source>
</evidence>
<evidence type="ECO:0000259" key="3">
    <source>
        <dbReference type="SMART" id="SM00906"/>
    </source>
</evidence>
<feature type="compositionally biased region" description="Polar residues" evidence="2">
    <location>
        <begin position="29"/>
        <end position="39"/>
    </location>
</feature>
<evidence type="ECO:0000256" key="1">
    <source>
        <dbReference type="ARBA" id="ARBA00023242"/>
    </source>
</evidence>
<proteinExistence type="predicted"/>
<dbReference type="Pfam" id="PF04082">
    <property type="entry name" value="Fungal_trans"/>
    <property type="match status" value="1"/>
</dbReference>
<reference evidence="4" key="1">
    <citation type="submission" date="2021-03" db="EMBL/GenBank/DDBJ databases">
        <authorList>
            <person name="Tagirdzhanova G."/>
        </authorList>
    </citation>
    <scope>NUCLEOTIDE SEQUENCE</scope>
</reference>